<gene>
    <name evidence="3" type="ORF">TRIVIDRAFT_222361</name>
</gene>
<dbReference type="STRING" id="413071.G9MT59"/>
<dbReference type="PANTHER" id="PTHR10622:SF10">
    <property type="entry name" value="HET DOMAIN-CONTAINING PROTEIN"/>
    <property type="match status" value="1"/>
</dbReference>
<dbReference type="Pfam" id="PF06985">
    <property type="entry name" value="HET"/>
    <property type="match status" value="1"/>
</dbReference>
<dbReference type="eggNOG" id="KOG4177">
    <property type="taxonomic scope" value="Eukaryota"/>
</dbReference>
<dbReference type="HOGENOM" id="CLU_000288_138_13_1"/>
<dbReference type="AlphaFoldDB" id="G9MT59"/>
<feature type="domain" description="Heterokaryon incompatibility" evidence="1">
    <location>
        <begin position="22"/>
        <end position="109"/>
    </location>
</feature>
<dbReference type="OrthoDB" id="194358at2759"/>
<dbReference type="Proteomes" id="UP000007115">
    <property type="component" value="Unassembled WGS sequence"/>
</dbReference>
<reference evidence="3 4" key="1">
    <citation type="journal article" date="2011" name="Genome Biol.">
        <title>Comparative genome sequence analysis underscores mycoparasitism as the ancestral life style of Trichoderma.</title>
        <authorList>
            <person name="Kubicek C.P."/>
            <person name="Herrera-Estrella A."/>
            <person name="Seidl-Seiboth V."/>
            <person name="Martinez D.A."/>
            <person name="Druzhinina I.S."/>
            <person name="Thon M."/>
            <person name="Zeilinger S."/>
            <person name="Casas-Flores S."/>
            <person name="Horwitz B.A."/>
            <person name="Mukherjee P.K."/>
            <person name="Mukherjee M."/>
            <person name="Kredics L."/>
            <person name="Alcaraz L.D."/>
            <person name="Aerts A."/>
            <person name="Antal Z."/>
            <person name="Atanasova L."/>
            <person name="Cervantes-Badillo M.G."/>
            <person name="Challacombe J."/>
            <person name="Chertkov O."/>
            <person name="McCluskey K."/>
            <person name="Coulpier F."/>
            <person name="Deshpande N."/>
            <person name="von Doehren H."/>
            <person name="Ebbole D.J."/>
            <person name="Esquivel-Naranjo E.U."/>
            <person name="Fekete E."/>
            <person name="Flipphi M."/>
            <person name="Glaser F."/>
            <person name="Gomez-Rodriguez E.Y."/>
            <person name="Gruber S."/>
            <person name="Han C."/>
            <person name="Henrissat B."/>
            <person name="Hermosa R."/>
            <person name="Hernandez-Onate M."/>
            <person name="Karaffa L."/>
            <person name="Kosti I."/>
            <person name="Le Crom S."/>
            <person name="Lindquist E."/>
            <person name="Lucas S."/>
            <person name="Luebeck M."/>
            <person name="Luebeck P.S."/>
            <person name="Margeot A."/>
            <person name="Metz B."/>
            <person name="Misra M."/>
            <person name="Nevalainen H."/>
            <person name="Omann M."/>
            <person name="Packer N."/>
            <person name="Perrone G."/>
            <person name="Uresti-Rivera E.E."/>
            <person name="Salamov A."/>
            <person name="Schmoll M."/>
            <person name="Seiboth B."/>
            <person name="Shapiro H."/>
            <person name="Sukno S."/>
            <person name="Tamayo-Ramos J.A."/>
            <person name="Tisch D."/>
            <person name="Wiest A."/>
            <person name="Wilkinson H.H."/>
            <person name="Zhang M."/>
            <person name="Coutinho P.M."/>
            <person name="Kenerley C.M."/>
            <person name="Monte E."/>
            <person name="Baker S.E."/>
            <person name="Grigoriev I.V."/>
        </authorList>
    </citation>
    <scope>NUCLEOTIDE SEQUENCE [LARGE SCALE GENOMIC DNA]</scope>
    <source>
        <strain evidence="4">Gv29-8 / FGSC 10586</strain>
    </source>
</reference>
<dbReference type="InterPro" id="IPR058525">
    <property type="entry name" value="DUF8212"/>
</dbReference>
<dbReference type="InParanoid" id="G9MT59"/>
<organism evidence="3 4">
    <name type="scientific">Hypocrea virens (strain Gv29-8 / FGSC 10586)</name>
    <name type="common">Gliocladium virens</name>
    <name type="synonym">Trichoderma virens</name>
    <dbReference type="NCBI Taxonomy" id="413071"/>
    <lineage>
        <taxon>Eukaryota</taxon>
        <taxon>Fungi</taxon>
        <taxon>Dikarya</taxon>
        <taxon>Ascomycota</taxon>
        <taxon>Pezizomycotina</taxon>
        <taxon>Sordariomycetes</taxon>
        <taxon>Hypocreomycetidae</taxon>
        <taxon>Hypocreales</taxon>
        <taxon>Hypocreaceae</taxon>
        <taxon>Trichoderma</taxon>
    </lineage>
</organism>
<evidence type="ECO:0000313" key="3">
    <source>
        <dbReference type="EMBL" id="EHK23101.1"/>
    </source>
</evidence>
<dbReference type="RefSeq" id="XP_013957298.1">
    <property type="nucleotide sequence ID" value="XM_014101823.1"/>
</dbReference>
<dbReference type="VEuPathDB" id="FungiDB:TRIVIDRAFT_222361"/>
<evidence type="ECO:0000259" key="2">
    <source>
        <dbReference type="Pfam" id="PF26640"/>
    </source>
</evidence>
<accession>G9MT59</accession>
<proteinExistence type="predicted"/>
<name>G9MT59_HYPVG</name>
<feature type="domain" description="DUF8212" evidence="2">
    <location>
        <begin position="219"/>
        <end position="247"/>
    </location>
</feature>
<evidence type="ECO:0000313" key="4">
    <source>
        <dbReference type="Proteomes" id="UP000007115"/>
    </source>
</evidence>
<keyword evidence="4" id="KW-1185">Reference proteome</keyword>
<dbReference type="EMBL" id="ABDF02000006">
    <property type="protein sequence ID" value="EHK23101.1"/>
    <property type="molecule type" value="Genomic_DNA"/>
</dbReference>
<evidence type="ECO:0000259" key="1">
    <source>
        <dbReference type="Pfam" id="PF06985"/>
    </source>
</evidence>
<dbReference type="OMA" id="EKNQYAR"/>
<comment type="caution">
    <text evidence="3">The sequence shown here is derived from an EMBL/GenBank/DDBJ whole genome shotgun (WGS) entry which is preliminary data.</text>
</comment>
<sequence>MRLLNTTTLGLEEFFGDDNPPYAILSHRWLNEEVSFQDIQNGTAAKKAGYYKIKQCCEQAVKDGLKFAWVDTCCIDKTSSAELTESINSMYQWYEKSAVCYAYLSDVTTTDPSSDATFGESVWFTRGWTLQELIAPKTVEFFNATWQKIGTKESLKDIIWEVTKIDQAMLEGADPDEFSIAKRMAWASNRTTTRSEDRAYSLLGLFKVNMPMLYGEGERAFIRLQEEIMKYSDDQSLFAWKSTHNNYRGLLAKSPLDFIDCFNVVPSKSKWSRSPYTFTNRGLSIQMPMVGWAMETYLAALDCELENTPNSRIGIYLQLLPESGQFARVLLEGADTCTFDSKLAAKAQYKDIYVRQKDYVDRPIDRLYGFWIRTLPTKITTVSTGENDRVSEVQSLNEWSDEDRILEMPIGSSGTAGSIWYSTGSRSEALKLGFDDDFNPICQLGGHLYSPVKPPIPSQSVAAQMDPSWMTIPRSDYLHRGDRLFGYENEDYSRRISITDEIVGNRRMWVLDVVDIDDSLN</sequence>
<dbReference type="InterPro" id="IPR010730">
    <property type="entry name" value="HET"/>
</dbReference>
<dbReference type="GeneID" id="25791653"/>
<dbReference type="Pfam" id="PF26640">
    <property type="entry name" value="DUF8212"/>
    <property type="match status" value="1"/>
</dbReference>
<protein>
    <submittedName>
        <fullName evidence="3">Uncharacterized protein</fullName>
    </submittedName>
</protein>
<dbReference type="PANTHER" id="PTHR10622">
    <property type="entry name" value="HET DOMAIN-CONTAINING PROTEIN"/>
    <property type="match status" value="1"/>
</dbReference>